<sequence>MTSEKKRKLRNIAILALLGLIGGTFAFQAFNQQAINDRLRENPADYGGRVHDYYHSDTENKDIFVENFGQEPIMVRLKLSEFMEIQDRGSTGWRQVAGGRRDDLDSWIPYIPEANNVSQRRSDNPSAAFNQYSDLTFGWTRGGQDAPWYLPTFNTVWDNPITAATGHARDLSYRLENGELYPRATHPGSGEDAYWSEGETYTNTGQWPGAMITRETAQNLIQDKAPITLQEWHTRYRNTPDAIGNYWVIDHESGWAYWANQLNGGQATSYLMDAAHMRPEANEINGSYYYGIHVSSELIRPDREFQAEPTAGAVSELIAEIRDYGDGNPISSIDYPISVFNFSRMHPMRLFTTSGQQFRYLGNMRDIALDWAEGSGRDHMIILNQSISVGTNGDNQAQREELDRWYDEDFLPEDPELRAQWEEHVAPVASSFPTALLPWNEAIRLPDGIIPNLSNWPVPYGDRTVVVPDGEKRAFSLSVADVNHLTRIGSFSGVLDRVANRSWWLRTPHTERNSWGMGANGVWHNAMNSVMNRGIRPALIIHQ</sequence>
<gene>
    <name evidence="2" type="ORF">P7D34_05060</name>
</gene>
<dbReference type="AlphaFoldDB" id="A0AAJ2MM11"/>
<proteinExistence type="predicted"/>
<evidence type="ECO:0000313" key="2">
    <source>
        <dbReference type="EMBL" id="MDT2666604.1"/>
    </source>
</evidence>
<protein>
    <submittedName>
        <fullName evidence="2">DUF6273 domain-containing protein</fullName>
    </submittedName>
</protein>
<dbReference type="Pfam" id="PF19789">
    <property type="entry name" value="DUF6273"/>
    <property type="match status" value="1"/>
</dbReference>
<evidence type="ECO:0000313" key="3">
    <source>
        <dbReference type="Proteomes" id="UP001257962"/>
    </source>
</evidence>
<accession>A0AAJ2MM11</accession>
<evidence type="ECO:0000259" key="1">
    <source>
        <dbReference type="Pfam" id="PF19789"/>
    </source>
</evidence>
<dbReference type="Proteomes" id="UP001257962">
    <property type="component" value="Unassembled WGS sequence"/>
</dbReference>
<reference evidence="2" key="1">
    <citation type="submission" date="2023-03" db="EMBL/GenBank/DDBJ databases">
        <authorList>
            <person name="Shen W."/>
            <person name="Cai J."/>
        </authorList>
    </citation>
    <scope>NUCLEOTIDE SEQUENCE</scope>
    <source>
        <strain evidence="2">Y3</strain>
    </source>
</reference>
<dbReference type="EMBL" id="JARPYC010000003">
    <property type="protein sequence ID" value="MDT2666604.1"/>
    <property type="molecule type" value="Genomic_DNA"/>
</dbReference>
<comment type="caution">
    <text evidence="2">The sequence shown here is derived from an EMBL/GenBank/DDBJ whole genome shotgun (WGS) entry which is preliminary data.</text>
</comment>
<organism evidence="2 3">
    <name type="scientific">Lactococcus petauri</name>
    <dbReference type="NCBI Taxonomy" id="1940789"/>
    <lineage>
        <taxon>Bacteria</taxon>
        <taxon>Bacillati</taxon>
        <taxon>Bacillota</taxon>
        <taxon>Bacilli</taxon>
        <taxon>Lactobacillales</taxon>
        <taxon>Streptococcaceae</taxon>
        <taxon>Lactococcus</taxon>
    </lineage>
</organism>
<dbReference type="RefSeq" id="WP_311793295.1">
    <property type="nucleotide sequence ID" value="NZ_CP141685.1"/>
</dbReference>
<dbReference type="InterPro" id="IPR046240">
    <property type="entry name" value="DUF6273"/>
</dbReference>
<feature type="domain" description="DUF6273" evidence="1">
    <location>
        <begin position="497"/>
        <end position="542"/>
    </location>
</feature>
<name>A0AAJ2MM11_9LACT</name>